<keyword evidence="3" id="KW-1185">Reference proteome</keyword>
<evidence type="ECO:0008006" key="4">
    <source>
        <dbReference type="Google" id="ProtNLM"/>
    </source>
</evidence>
<evidence type="ECO:0000313" key="3">
    <source>
        <dbReference type="Proteomes" id="UP000002064"/>
    </source>
</evidence>
<evidence type="ECO:0000313" key="2">
    <source>
        <dbReference type="EMBL" id="ADH60575.1"/>
    </source>
</evidence>
<keyword evidence="1" id="KW-0472">Membrane</keyword>
<protein>
    <recommendedName>
        <fullName evidence="4">ABC-2 family transporter protein</fullName>
    </recommendedName>
</protein>
<keyword evidence="1" id="KW-0812">Transmembrane</keyword>
<feature type="transmembrane region" description="Helical" evidence="1">
    <location>
        <begin position="211"/>
        <end position="231"/>
    </location>
</feature>
<organism evidence="2 3">
    <name type="scientific">Thermoanaerobacter mathranii subsp. mathranii (strain DSM 11426 / CCUG 53645 / CIP 108742 / A3)</name>
    <dbReference type="NCBI Taxonomy" id="583358"/>
    <lineage>
        <taxon>Bacteria</taxon>
        <taxon>Bacillati</taxon>
        <taxon>Bacillota</taxon>
        <taxon>Clostridia</taxon>
        <taxon>Thermoanaerobacterales</taxon>
        <taxon>Thermoanaerobacteraceae</taxon>
        <taxon>Thermoanaerobacter</taxon>
    </lineage>
</organism>
<feature type="transmembrane region" description="Helical" evidence="1">
    <location>
        <begin position="182"/>
        <end position="204"/>
    </location>
</feature>
<accession>A0ABM5LP85</accession>
<feature type="transmembrane region" description="Helical" evidence="1">
    <location>
        <begin position="255"/>
        <end position="275"/>
    </location>
</feature>
<sequence>MPAVLKTEFIKLFRRKEFNMVLTLEIVLICTLFDLRTLTYYKAPTSELPSAYQMWIGYINSNVRFIDFSYIGDIYYLFFLTLPASIVFADTYLEDKKGNVLNFIITRCDKSLYVLSKGIVVFFSGFIIIFLPLLLDQLLYIIAFPLYAISEVNAGNPVYDKYYLTQIYFKNLHTLNPYLHNLLYIFLDGFFGGTIAVLSYAVSFFKKVNRYIVVVLPTILFLTQNFIFALLGKTNYCLSYYLNVSPSIGGLDYKAFGYSILGVLIASLFMIVLNARGEEI</sequence>
<gene>
    <name evidence="2" type="ordered locus">Tmath_0838</name>
</gene>
<proteinExistence type="predicted"/>
<feature type="transmembrane region" description="Helical" evidence="1">
    <location>
        <begin position="74"/>
        <end position="93"/>
    </location>
</feature>
<feature type="transmembrane region" description="Helical" evidence="1">
    <location>
        <begin position="114"/>
        <end position="135"/>
    </location>
</feature>
<feature type="transmembrane region" description="Helical" evidence="1">
    <location>
        <begin position="21"/>
        <end position="41"/>
    </location>
</feature>
<keyword evidence="1" id="KW-1133">Transmembrane helix</keyword>
<reference evidence="2 3" key="1">
    <citation type="submission" date="2010-05" db="EMBL/GenBank/DDBJ databases">
        <title>Complete sequence of Thermoanaerobacter mathranii subsp. mathranii mathranii str. A3.</title>
        <authorList>
            <consortium name="US DOE Joint Genome Institute"/>
            <person name="Lucas S."/>
            <person name="Copeland A."/>
            <person name="Lapidus A."/>
            <person name="Cheng J.-F."/>
            <person name="Bruce D."/>
            <person name="Goodwin L."/>
            <person name="Pitluck S."/>
            <person name="Held B."/>
            <person name="Detter J.C."/>
            <person name="Han C."/>
            <person name="Tapia R."/>
            <person name="Land M."/>
            <person name="Hauser L."/>
            <person name="Kyrpides N."/>
            <person name="Mikhailova N."/>
            <person name="Zhou J."/>
            <person name="Hemme C."/>
            <person name="Woyke T."/>
        </authorList>
    </citation>
    <scope>NUCLEOTIDE SEQUENCE [LARGE SCALE GENOMIC DNA]</scope>
    <source>
        <strain evidence="2 3">A3</strain>
    </source>
</reference>
<name>A0ABM5LP85_THEM3</name>
<dbReference type="EMBL" id="CP002032">
    <property type="protein sequence ID" value="ADH60575.1"/>
    <property type="molecule type" value="Genomic_DNA"/>
</dbReference>
<evidence type="ECO:0000256" key="1">
    <source>
        <dbReference type="SAM" id="Phobius"/>
    </source>
</evidence>
<dbReference type="Proteomes" id="UP000002064">
    <property type="component" value="Chromosome"/>
</dbReference>